<dbReference type="EMBL" id="CP034669">
    <property type="protein sequence ID" value="QAT81684.1"/>
    <property type="molecule type" value="Genomic_DNA"/>
</dbReference>
<dbReference type="RefSeq" id="WP_128794147.1">
    <property type="nucleotide sequence ID" value="NZ_CP034669.1"/>
</dbReference>
<gene>
    <name evidence="2" type="ORF">EJ065_0069</name>
</gene>
<proteinExistence type="predicted"/>
<organism evidence="2 3">
    <name type="scientific">Corallococcus coralloides</name>
    <name type="common">Myxococcus coralloides</name>
    <dbReference type="NCBI Taxonomy" id="184914"/>
    <lineage>
        <taxon>Bacteria</taxon>
        <taxon>Pseudomonadati</taxon>
        <taxon>Myxococcota</taxon>
        <taxon>Myxococcia</taxon>
        <taxon>Myxococcales</taxon>
        <taxon>Cystobacterineae</taxon>
        <taxon>Myxococcaceae</taxon>
        <taxon>Corallococcus</taxon>
    </lineage>
</organism>
<sequence>MHMPQAEAAFRQYAHQHPSLVEQVRATPHTEIWSTGVLHEIEPMENQRGGFKAGKAMKSVPAKTKGKCLQFLDPSGRLIYRKTGTELPECFYEEFFLYEGNTILGLYFGASRSKELLHAKIRVVSQGQVTTAASYGKYGTRTESFHYEGPHLVKMDVHERQHDGQSSEHQVLFEHGGPEPVVTRHFPNGRVTQMKHVDKKSPDQP</sequence>
<evidence type="ECO:0000256" key="1">
    <source>
        <dbReference type="SAM" id="MobiDB-lite"/>
    </source>
</evidence>
<dbReference type="AlphaFoldDB" id="A0A410RID6"/>
<accession>A0A410RID6</accession>
<feature type="region of interest" description="Disordered" evidence="1">
    <location>
        <begin position="177"/>
        <end position="205"/>
    </location>
</feature>
<reference evidence="2 3" key="1">
    <citation type="submission" date="2018-12" db="EMBL/GenBank/DDBJ databases">
        <title>Complete Genome Sequence of the Corallopyronin A producing Myxobacterium Corallococcus coralloides B035.</title>
        <authorList>
            <person name="Bouhired S.M."/>
            <person name="Rupp O."/>
            <person name="Blom J."/>
            <person name="Schaeberle T.F."/>
            <person name="Kehraus S."/>
            <person name="Schiefer A."/>
            <person name="Pfarr K."/>
            <person name="Goesmann A."/>
            <person name="Hoerauf A."/>
            <person name="Koenig G.M."/>
        </authorList>
    </citation>
    <scope>NUCLEOTIDE SEQUENCE [LARGE SCALE GENOMIC DNA]</scope>
    <source>
        <strain evidence="2 3">B035</strain>
    </source>
</reference>
<evidence type="ECO:0000313" key="2">
    <source>
        <dbReference type="EMBL" id="QAT81684.1"/>
    </source>
</evidence>
<evidence type="ECO:0000313" key="3">
    <source>
        <dbReference type="Proteomes" id="UP000288758"/>
    </source>
</evidence>
<dbReference type="Proteomes" id="UP000288758">
    <property type="component" value="Chromosome"/>
</dbReference>
<protein>
    <submittedName>
        <fullName evidence="2">Uncharacterized protein</fullName>
    </submittedName>
</protein>
<feature type="compositionally biased region" description="Basic and acidic residues" evidence="1">
    <location>
        <begin position="195"/>
        <end position="205"/>
    </location>
</feature>
<name>A0A410RID6_CORCK</name>